<reference evidence="2 3" key="1">
    <citation type="submission" date="2015-09" db="EMBL/GenBank/DDBJ databases">
        <title>Atta colombica WGS genome.</title>
        <authorList>
            <person name="Nygaard S."/>
            <person name="Hu H."/>
            <person name="Boomsma J."/>
            <person name="Zhang G."/>
        </authorList>
    </citation>
    <scope>NUCLEOTIDE SEQUENCE [LARGE SCALE GENOMIC DNA]</scope>
    <source>
        <strain evidence="2">Treedump-2</strain>
        <tissue evidence="2">Whole body</tissue>
    </source>
</reference>
<evidence type="ECO:0000313" key="2">
    <source>
        <dbReference type="EMBL" id="KYM86858.1"/>
    </source>
</evidence>
<dbReference type="AlphaFoldDB" id="A0A195BNP8"/>
<accession>A0A195BNP8</accession>
<evidence type="ECO:0000256" key="1">
    <source>
        <dbReference type="SAM" id="MobiDB-lite"/>
    </source>
</evidence>
<evidence type="ECO:0000313" key="3">
    <source>
        <dbReference type="Proteomes" id="UP000078540"/>
    </source>
</evidence>
<protein>
    <submittedName>
        <fullName evidence="2">Uncharacterized protein</fullName>
    </submittedName>
</protein>
<gene>
    <name evidence="2" type="ORF">ALC53_03781</name>
</gene>
<organism evidence="2 3">
    <name type="scientific">Atta colombica</name>
    <dbReference type="NCBI Taxonomy" id="520822"/>
    <lineage>
        <taxon>Eukaryota</taxon>
        <taxon>Metazoa</taxon>
        <taxon>Ecdysozoa</taxon>
        <taxon>Arthropoda</taxon>
        <taxon>Hexapoda</taxon>
        <taxon>Insecta</taxon>
        <taxon>Pterygota</taxon>
        <taxon>Neoptera</taxon>
        <taxon>Endopterygota</taxon>
        <taxon>Hymenoptera</taxon>
        <taxon>Apocrita</taxon>
        <taxon>Aculeata</taxon>
        <taxon>Formicoidea</taxon>
        <taxon>Formicidae</taxon>
        <taxon>Myrmicinae</taxon>
        <taxon>Atta</taxon>
    </lineage>
</organism>
<feature type="compositionally biased region" description="Basic residues" evidence="1">
    <location>
        <begin position="91"/>
        <end position="102"/>
    </location>
</feature>
<name>A0A195BNP8_9HYME</name>
<feature type="non-terminal residue" evidence="2">
    <location>
        <position position="1"/>
    </location>
</feature>
<sequence length="102" mass="12289">LRDLNSILFKYLYLYMYVYQDIDNNDVKVHPLQRHSRTILCRARLEILWEHLHKICRYALPTHRTVYIVACNIYSIINSKVQSHTKDSGKTSRKRKITQKKI</sequence>
<feature type="region of interest" description="Disordered" evidence="1">
    <location>
        <begin position="82"/>
        <end position="102"/>
    </location>
</feature>
<keyword evidence="3" id="KW-1185">Reference proteome</keyword>
<proteinExistence type="predicted"/>
<dbReference type="EMBL" id="KQ976438">
    <property type="protein sequence ID" value="KYM86858.1"/>
    <property type="molecule type" value="Genomic_DNA"/>
</dbReference>
<dbReference type="Proteomes" id="UP000078540">
    <property type="component" value="Unassembled WGS sequence"/>
</dbReference>